<sequence>MWRLFYSLLLLLALPFIVARLYGKSLAAPDYRRRIGERFALFKSADATESTAPAKTSAGIWIHAVSVGETVAAAPLVKALRSANPNVRIIITTTTPTGSERVRSLFGDAVTHVYAPYDLEFLVRRFLRKIRPGLVIIMETELWPNTIAACKHENVKILLANARLSERSAAGYRRISSLARQMLIAIDLIAAQSQADADRLMALGAEASKVEVTGSLKFYVDVDTTLSHNAEPFSSIKASGRKVIVIASTREGEESKVLDAILPLLDAVESPLCILIPRHPERFQGVAELCQKRGLRLQRRSSGQALAADTQVLLGDSMGEMMAYYSLGDIAFVGGSLVDTGCQNVLEPAAWALPVLVGPSQFNFAKICSQMESANALRTVQDATELSTQLLQLLDEPAKREAMGQSGAALVKANRSALPKLLAQIDRLLA</sequence>
<protein>
    <recommendedName>
        <fullName evidence="5 12">3-deoxy-D-manno-octulosonic acid transferase</fullName>
        <shortName evidence="12">Kdo transferase</shortName>
        <ecNumber evidence="4 12">2.4.99.12</ecNumber>
    </recommendedName>
    <alternativeName>
        <fullName evidence="8 12">Lipid IV(A) 3-deoxy-D-manno-octulosonic acid transferase</fullName>
    </alternativeName>
</protein>
<dbReference type="NCBIfam" id="NF004388">
    <property type="entry name" value="PRK05749.1-4"/>
    <property type="match status" value="1"/>
</dbReference>
<dbReference type="Pfam" id="PF04413">
    <property type="entry name" value="Glycos_transf_N"/>
    <property type="match status" value="1"/>
</dbReference>
<evidence type="ECO:0000256" key="8">
    <source>
        <dbReference type="ARBA" id="ARBA00031445"/>
    </source>
</evidence>
<reference evidence="14 15" key="1">
    <citation type="submission" date="2019-02" db="EMBL/GenBank/DDBJ databases">
        <title>Prokaryotic population dynamics and viral predation in marine succession experiment using metagenomics: the confinement effect.</title>
        <authorList>
            <person name="Haro-Moreno J.M."/>
            <person name="Rodriguez-Valera F."/>
            <person name="Lopez-Perez M."/>
        </authorList>
    </citation>
    <scope>NUCLEOTIDE SEQUENCE [LARGE SCALE GENOMIC DNA]</scope>
    <source>
        <strain evidence="14">MED-G158</strain>
    </source>
</reference>
<dbReference type="GO" id="GO:0005886">
    <property type="term" value="C:plasma membrane"/>
    <property type="evidence" value="ECO:0007669"/>
    <property type="project" value="UniProtKB-SubCell"/>
</dbReference>
<dbReference type="FunFam" id="3.40.50.2000:FF:000032">
    <property type="entry name" value="3-deoxy-D-manno-octulosonic acid transferase"/>
    <property type="match status" value="1"/>
</dbReference>
<feature type="active site" description="Proton acceptor" evidence="10">
    <location>
        <position position="69"/>
    </location>
</feature>
<dbReference type="PANTHER" id="PTHR42755:SF1">
    <property type="entry name" value="3-DEOXY-D-MANNO-OCTULOSONIC ACID TRANSFERASE, MITOCHONDRIAL-RELATED"/>
    <property type="match status" value="1"/>
</dbReference>
<comment type="subcellular location">
    <subcellularLocation>
        <location evidence="1">Cell inner membrane</location>
        <topology evidence="1">Single-pass membrane protein</topology>
        <orientation evidence="1">Cytoplasmic side</orientation>
    </subcellularLocation>
    <subcellularLocation>
        <location evidence="12">Cell membrane</location>
    </subcellularLocation>
</comment>
<dbReference type="EMBL" id="SHAH01000004">
    <property type="protein sequence ID" value="RZO78167.1"/>
    <property type="molecule type" value="Genomic_DNA"/>
</dbReference>
<keyword evidence="7" id="KW-0735">Signal-anchor</keyword>
<comment type="similarity">
    <text evidence="3">Belongs to the glycosyltransferase group 1 family. Glycosyltransferase 30 subfamily.</text>
</comment>
<evidence type="ECO:0000256" key="2">
    <source>
        <dbReference type="ARBA" id="ARBA00004713"/>
    </source>
</evidence>
<dbReference type="InterPro" id="IPR007507">
    <property type="entry name" value="Glycos_transf_N"/>
</dbReference>
<dbReference type="InterPro" id="IPR039901">
    <property type="entry name" value="Kdotransferase"/>
</dbReference>
<dbReference type="UniPathway" id="UPA00958"/>
<comment type="caution">
    <text evidence="14">The sequence shown here is derived from an EMBL/GenBank/DDBJ whole genome shotgun (WGS) entry which is preliminary data.</text>
</comment>
<organism evidence="14 15">
    <name type="scientific">OM182 bacterium</name>
    <dbReference type="NCBI Taxonomy" id="2510334"/>
    <lineage>
        <taxon>Bacteria</taxon>
        <taxon>Pseudomonadati</taxon>
        <taxon>Pseudomonadota</taxon>
        <taxon>Gammaproteobacteria</taxon>
        <taxon>OMG group</taxon>
        <taxon>OM182 clade</taxon>
    </lineage>
</organism>
<evidence type="ECO:0000256" key="1">
    <source>
        <dbReference type="ARBA" id="ARBA00004388"/>
    </source>
</evidence>
<comment type="pathway">
    <text evidence="2 12">Bacterial outer membrane biogenesis; LPS core biosynthesis.</text>
</comment>
<keyword evidence="7" id="KW-0812">Transmembrane</keyword>
<dbReference type="InterPro" id="IPR038107">
    <property type="entry name" value="Glycos_transf_N_sf"/>
</dbReference>
<feature type="site" description="Transition state stabilizer" evidence="11">
    <location>
        <position position="217"/>
    </location>
</feature>
<name>A0A520S6Q9_9GAMM</name>
<evidence type="ECO:0000256" key="5">
    <source>
        <dbReference type="ARBA" id="ARBA00019077"/>
    </source>
</evidence>
<evidence type="ECO:0000256" key="4">
    <source>
        <dbReference type="ARBA" id="ARBA00012621"/>
    </source>
</evidence>
<dbReference type="AlphaFoldDB" id="A0A520S6Q9"/>
<dbReference type="FunFam" id="3.40.50.11720:FF:000001">
    <property type="entry name" value="3-deoxy-D-manno-octulosonic acid transferase"/>
    <property type="match status" value="1"/>
</dbReference>
<evidence type="ECO:0000313" key="14">
    <source>
        <dbReference type="EMBL" id="RZO78167.1"/>
    </source>
</evidence>
<evidence type="ECO:0000256" key="9">
    <source>
        <dbReference type="ARBA" id="ARBA00049183"/>
    </source>
</evidence>
<dbReference type="EC" id="2.4.99.12" evidence="4 12"/>
<proteinExistence type="inferred from homology"/>
<dbReference type="Gene3D" id="3.40.50.11720">
    <property type="entry name" value="3-Deoxy-D-manno-octulosonic-acid transferase, N-terminal domain"/>
    <property type="match status" value="1"/>
</dbReference>
<comment type="catalytic activity">
    <reaction evidence="9 12">
        <text>lipid IVA (E. coli) + CMP-3-deoxy-beta-D-manno-octulosonate = alpha-Kdo-(2-&gt;6)-lipid IVA (E. coli) + CMP + H(+)</text>
        <dbReference type="Rhea" id="RHEA:28066"/>
        <dbReference type="ChEBI" id="CHEBI:15378"/>
        <dbReference type="ChEBI" id="CHEBI:58603"/>
        <dbReference type="ChEBI" id="CHEBI:60364"/>
        <dbReference type="ChEBI" id="CHEBI:60377"/>
        <dbReference type="ChEBI" id="CHEBI:85987"/>
        <dbReference type="EC" id="2.4.99.12"/>
    </reaction>
</comment>
<dbReference type="GO" id="GO:0009244">
    <property type="term" value="P:lipopolysaccharide core region biosynthetic process"/>
    <property type="evidence" value="ECO:0007669"/>
    <property type="project" value="UniProtKB-UniRule"/>
</dbReference>
<evidence type="ECO:0000256" key="3">
    <source>
        <dbReference type="ARBA" id="ARBA00006380"/>
    </source>
</evidence>
<gene>
    <name evidence="14" type="ORF">EVA69_00630</name>
</gene>
<evidence type="ECO:0000256" key="11">
    <source>
        <dbReference type="PIRSR" id="PIRSR639901-2"/>
    </source>
</evidence>
<keyword evidence="12" id="KW-1003">Cell membrane</keyword>
<evidence type="ECO:0000313" key="15">
    <source>
        <dbReference type="Proteomes" id="UP000320404"/>
    </source>
</evidence>
<evidence type="ECO:0000259" key="13">
    <source>
        <dbReference type="Pfam" id="PF04413"/>
    </source>
</evidence>
<evidence type="ECO:0000256" key="10">
    <source>
        <dbReference type="PIRSR" id="PIRSR639901-1"/>
    </source>
</evidence>
<dbReference type="GO" id="GO:0009245">
    <property type="term" value="P:lipid A biosynthetic process"/>
    <property type="evidence" value="ECO:0007669"/>
    <property type="project" value="TreeGrafter"/>
</dbReference>
<evidence type="ECO:0000256" key="6">
    <source>
        <dbReference type="ARBA" id="ARBA00022679"/>
    </source>
</evidence>
<keyword evidence="12" id="KW-0472">Membrane</keyword>
<comment type="function">
    <text evidence="12">Involved in lipopolysaccharide (LPS) biosynthesis. Catalyzes the transfer of 3-deoxy-D-manno-octulosonate (Kdo) residue(s) from CMP-Kdo to lipid IV(A), the tetraacyldisaccharide-1,4'-bisphosphate precursor of lipid A.</text>
</comment>
<dbReference type="PANTHER" id="PTHR42755">
    <property type="entry name" value="3-DEOXY-MANNO-OCTULOSONATE CYTIDYLYLTRANSFERASE"/>
    <property type="match status" value="1"/>
</dbReference>
<dbReference type="SUPFAM" id="SSF53756">
    <property type="entry name" value="UDP-Glycosyltransferase/glycogen phosphorylase"/>
    <property type="match status" value="1"/>
</dbReference>
<dbReference type="Gene3D" id="3.40.50.2000">
    <property type="entry name" value="Glycogen Phosphorylase B"/>
    <property type="match status" value="1"/>
</dbReference>
<dbReference type="GO" id="GO:0043842">
    <property type="term" value="F:Kdo transferase activity"/>
    <property type="evidence" value="ECO:0007669"/>
    <property type="project" value="UniProtKB-EC"/>
</dbReference>
<keyword evidence="12" id="KW-0448">Lipopolysaccharide biosynthesis</keyword>
<feature type="domain" description="3-deoxy-D-manno-octulosonic-acid transferase N-terminal" evidence="13">
    <location>
        <begin position="34"/>
        <end position="218"/>
    </location>
</feature>
<evidence type="ECO:0000256" key="12">
    <source>
        <dbReference type="RuleBase" id="RU365103"/>
    </source>
</evidence>
<feature type="site" description="Transition state stabilizer" evidence="11">
    <location>
        <position position="139"/>
    </location>
</feature>
<accession>A0A520S6Q9</accession>
<dbReference type="Proteomes" id="UP000320404">
    <property type="component" value="Unassembled WGS sequence"/>
</dbReference>
<evidence type="ECO:0000256" key="7">
    <source>
        <dbReference type="ARBA" id="ARBA00022968"/>
    </source>
</evidence>
<keyword evidence="6 12" id="KW-0808">Transferase</keyword>